<proteinExistence type="predicted"/>
<keyword evidence="2" id="KW-1185">Reference proteome</keyword>
<dbReference type="AlphaFoldDB" id="A0AAV0RXA3"/>
<name>A0AAV0RXA3_9ROSI</name>
<evidence type="ECO:0000313" key="2">
    <source>
        <dbReference type="Proteomes" id="UP001154282"/>
    </source>
</evidence>
<accession>A0AAV0RXA3</accession>
<dbReference type="Proteomes" id="UP001154282">
    <property type="component" value="Unassembled WGS sequence"/>
</dbReference>
<evidence type="ECO:0000313" key="1">
    <source>
        <dbReference type="EMBL" id="CAI0625489.1"/>
    </source>
</evidence>
<reference evidence="1" key="1">
    <citation type="submission" date="2022-08" db="EMBL/GenBank/DDBJ databases">
        <authorList>
            <person name="Gutierrez-Valencia J."/>
        </authorList>
    </citation>
    <scope>NUCLEOTIDE SEQUENCE</scope>
</reference>
<organism evidence="1 2">
    <name type="scientific">Linum tenue</name>
    <dbReference type="NCBI Taxonomy" id="586396"/>
    <lineage>
        <taxon>Eukaryota</taxon>
        <taxon>Viridiplantae</taxon>
        <taxon>Streptophyta</taxon>
        <taxon>Embryophyta</taxon>
        <taxon>Tracheophyta</taxon>
        <taxon>Spermatophyta</taxon>
        <taxon>Magnoliopsida</taxon>
        <taxon>eudicotyledons</taxon>
        <taxon>Gunneridae</taxon>
        <taxon>Pentapetalae</taxon>
        <taxon>rosids</taxon>
        <taxon>fabids</taxon>
        <taxon>Malpighiales</taxon>
        <taxon>Linaceae</taxon>
        <taxon>Linum</taxon>
    </lineage>
</organism>
<comment type="caution">
    <text evidence="1">The sequence shown here is derived from an EMBL/GenBank/DDBJ whole genome shotgun (WGS) entry which is preliminary data.</text>
</comment>
<dbReference type="EMBL" id="CAMGYJ010000011">
    <property type="protein sequence ID" value="CAI0625489.1"/>
    <property type="molecule type" value="Genomic_DNA"/>
</dbReference>
<feature type="non-terminal residue" evidence="1">
    <location>
        <position position="1"/>
    </location>
</feature>
<sequence length="59" mass="6899">RFVHRLFQEQKDPSFASELIHPSAVNLLWRVFLWMLCISFVSVVQSEFPDFVCDLTVGI</sequence>
<protein>
    <submittedName>
        <fullName evidence="1">Uncharacterized protein</fullName>
    </submittedName>
</protein>
<gene>
    <name evidence="1" type="ORF">LITE_LOCUS50453</name>
</gene>